<evidence type="ECO:0000256" key="1">
    <source>
        <dbReference type="SAM" id="SignalP"/>
    </source>
</evidence>
<gene>
    <name evidence="2" type="ORF">Poli38472_014778</name>
</gene>
<evidence type="ECO:0000313" key="2">
    <source>
        <dbReference type="EMBL" id="TMW55007.1"/>
    </source>
</evidence>
<evidence type="ECO:0000313" key="3">
    <source>
        <dbReference type="Proteomes" id="UP000794436"/>
    </source>
</evidence>
<name>A0A8K1FCZ3_PYTOL</name>
<keyword evidence="1" id="KW-0732">Signal</keyword>
<feature type="chain" id="PRO_5035442879" description="Thaumatin-like protein" evidence="1">
    <location>
        <begin position="23"/>
        <end position="172"/>
    </location>
</feature>
<keyword evidence="3" id="KW-1185">Reference proteome</keyword>
<evidence type="ECO:0008006" key="4">
    <source>
        <dbReference type="Google" id="ProtNLM"/>
    </source>
</evidence>
<dbReference type="InterPro" id="IPR037176">
    <property type="entry name" value="Osmotin/thaumatin-like_sf"/>
</dbReference>
<dbReference type="Proteomes" id="UP000794436">
    <property type="component" value="Unassembled WGS sequence"/>
</dbReference>
<dbReference type="SUPFAM" id="SSF49870">
    <property type="entry name" value="Osmotin, thaumatin-like protein"/>
    <property type="match status" value="1"/>
</dbReference>
<organism evidence="2 3">
    <name type="scientific">Pythium oligandrum</name>
    <name type="common">Mycoparasitic fungus</name>
    <dbReference type="NCBI Taxonomy" id="41045"/>
    <lineage>
        <taxon>Eukaryota</taxon>
        <taxon>Sar</taxon>
        <taxon>Stramenopiles</taxon>
        <taxon>Oomycota</taxon>
        <taxon>Peronosporomycetes</taxon>
        <taxon>Pythiales</taxon>
        <taxon>Pythiaceae</taxon>
        <taxon>Pythium</taxon>
    </lineage>
</organism>
<dbReference type="PANTHER" id="PTHR31737">
    <property type="entry name" value="PROTEIN TOS1"/>
    <property type="match status" value="1"/>
</dbReference>
<dbReference type="PANTHER" id="PTHR31737:SF2">
    <property type="entry name" value="PROTEIN TOS1"/>
    <property type="match status" value="1"/>
</dbReference>
<comment type="caution">
    <text evidence="2">The sequence shown here is derived from an EMBL/GenBank/DDBJ whole genome shotgun (WGS) entry which is preliminary data.</text>
</comment>
<feature type="signal peptide" evidence="1">
    <location>
        <begin position="1"/>
        <end position="22"/>
    </location>
</feature>
<dbReference type="AlphaFoldDB" id="A0A8K1FCZ3"/>
<proteinExistence type="predicted"/>
<reference evidence="2" key="1">
    <citation type="submission" date="2019-03" db="EMBL/GenBank/DDBJ databases">
        <title>Long read genome sequence of the mycoparasitic Pythium oligandrum ATCC 38472 isolated from sugarbeet rhizosphere.</title>
        <authorList>
            <person name="Gaulin E."/>
        </authorList>
    </citation>
    <scope>NUCLEOTIDE SEQUENCE</scope>
    <source>
        <strain evidence="2">ATCC 38472_TT</strain>
    </source>
</reference>
<protein>
    <recommendedName>
        <fullName evidence="4">Thaumatin-like protein</fullName>
    </recommendedName>
</protein>
<dbReference type="EMBL" id="SPLM01000151">
    <property type="protein sequence ID" value="TMW55007.1"/>
    <property type="molecule type" value="Genomic_DNA"/>
</dbReference>
<sequence>MVQLIRSLLTLSALLLVTPASAVNVRFTNNCPKAIDLQHASGMFSSFKTIAKIPMGGARAQAINKGTHSFRFAGSSAAAEFSVTATGVTYDISVDPSAGQCNTSECAIISKLGMDIAPKKASGASCRPVKCPKTDKAACAAAYDKEKQACATSTDIDVIFCSKGRRLRSDDE</sequence>
<accession>A0A8K1FCZ3</accession>